<evidence type="ECO:0000256" key="7">
    <source>
        <dbReference type="ARBA" id="ARBA00029440"/>
    </source>
</evidence>
<reference evidence="9" key="1">
    <citation type="submission" date="2010-07" db="EMBL/GenBank/DDBJ databases">
        <authorList>
            <consortium name="CONSOLIDER consortium CSD2007-00005"/>
            <person name="Guazzaroni M.-E."/>
            <person name="Richter M."/>
            <person name="Garcia-Salamanca A."/>
            <person name="Yarza P."/>
            <person name="Ferrer M."/>
        </authorList>
    </citation>
    <scope>NUCLEOTIDE SEQUENCE</scope>
</reference>
<keyword evidence="2" id="KW-0028">Amino-acid biosynthesis</keyword>
<dbReference type="GO" id="GO:0003991">
    <property type="term" value="F:acetylglutamate kinase activity"/>
    <property type="evidence" value="ECO:0007669"/>
    <property type="project" value="UniProtKB-EC"/>
</dbReference>
<reference evidence="9" key="2">
    <citation type="journal article" date="2011" name="Microb. Ecol.">
        <title>Taxonomic and Functional Metagenomic Profiling of the Microbial Community in the Anoxic Sediment of a Sub-saline Shallow Lake (Laguna de Carrizo, Central Spain).</title>
        <authorList>
            <person name="Ferrer M."/>
            <person name="Guazzaroni M.E."/>
            <person name="Richter M."/>
            <person name="Garcia-Salamanca A."/>
            <person name="Yarza P."/>
            <person name="Suarez-Suarez A."/>
            <person name="Solano J."/>
            <person name="Alcaide M."/>
            <person name="van Dillewijn P."/>
            <person name="Molina-Henares M.A."/>
            <person name="Lopez-Cortes N."/>
            <person name="Al-Ramahi Y."/>
            <person name="Guerrero C."/>
            <person name="Acosta A."/>
            <person name="de Eugenio L.I."/>
            <person name="Martinez V."/>
            <person name="Marques S."/>
            <person name="Rojo F."/>
            <person name="Santero E."/>
            <person name="Genilloud O."/>
            <person name="Perez-Perez J."/>
            <person name="Rossello-Mora R."/>
            <person name="Ramos J.L."/>
        </authorList>
    </citation>
    <scope>NUCLEOTIDE SEQUENCE</scope>
</reference>
<protein>
    <submittedName>
        <fullName evidence="9">Acetylglutamate kinase</fullName>
        <ecNumber evidence="9">2.7.2.8</ecNumber>
    </submittedName>
</protein>
<gene>
    <name evidence="9" type="primary">argB</name>
    <name evidence="9" type="ORF">LDC_0063</name>
</gene>
<feature type="domain" description="Aspartate/glutamate/uridylate kinase" evidence="8">
    <location>
        <begin position="3"/>
        <end position="244"/>
    </location>
</feature>
<dbReference type="InterPro" id="IPR001048">
    <property type="entry name" value="Asp/Glu/Uridylate_kinase"/>
</dbReference>
<dbReference type="PIRSF" id="PIRSF000728">
    <property type="entry name" value="NAGK"/>
    <property type="match status" value="1"/>
</dbReference>
<dbReference type="InterPro" id="IPR036393">
    <property type="entry name" value="AceGlu_kinase-like_sf"/>
</dbReference>
<evidence type="ECO:0000313" key="9">
    <source>
        <dbReference type="EMBL" id="EFK97879.1"/>
    </source>
</evidence>
<sequence>MKKLQVIKIGGNVIDNPVELEKFLTDFSKVSDLKILVHGGGKVATELARKLGIEQEMVNGRRITDAETLKVTTMVYAGLINKQVVAAMQSKGVNAIGLSGADADTIKASKRKVVDIDYGFVGDIESSGVNVEMISVFLENGITPVFSAITHNGEGQLLNTNADTIASALAVALSKKYEVQLNYCFEKNGVLRDVEDDNSVINVITKDSYKQLLSEGIIFKGMIPKLDNSFDAIKNGVSAVMIANSKDLIKITNNNGNTGTKLIAG</sequence>
<evidence type="ECO:0000259" key="8">
    <source>
        <dbReference type="Pfam" id="PF00696"/>
    </source>
</evidence>
<dbReference type="Gene3D" id="3.40.1160.10">
    <property type="entry name" value="Acetylglutamate kinase-like"/>
    <property type="match status" value="1"/>
</dbReference>
<evidence type="ECO:0000256" key="2">
    <source>
        <dbReference type="ARBA" id="ARBA00022605"/>
    </source>
</evidence>
<dbReference type="AlphaFoldDB" id="D9PEY5"/>
<dbReference type="InterPro" id="IPR004662">
    <property type="entry name" value="AcgluKinase_fam"/>
</dbReference>
<dbReference type="HAMAP" id="MF_00082">
    <property type="entry name" value="ArgB"/>
    <property type="match status" value="1"/>
</dbReference>
<evidence type="ECO:0000256" key="3">
    <source>
        <dbReference type="ARBA" id="ARBA00022679"/>
    </source>
</evidence>
<dbReference type="GO" id="GO:0005524">
    <property type="term" value="F:ATP binding"/>
    <property type="evidence" value="ECO:0007669"/>
    <property type="project" value="UniProtKB-KW"/>
</dbReference>
<keyword evidence="3 9" id="KW-0808">Transferase</keyword>
<dbReference type="GO" id="GO:0005737">
    <property type="term" value="C:cytoplasm"/>
    <property type="evidence" value="ECO:0007669"/>
    <property type="project" value="InterPro"/>
</dbReference>
<evidence type="ECO:0000256" key="5">
    <source>
        <dbReference type="ARBA" id="ARBA00022777"/>
    </source>
</evidence>
<dbReference type="Pfam" id="PF00696">
    <property type="entry name" value="AA_kinase"/>
    <property type="match status" value="1"/>
</dbReference>
<organism evidence="9">
    <name type="scientific">sediment metagenome</name>
    <dbReference type="NCBI Taxonomy" id="749907"/>
    <lineage>
        <taxon>unclassified sequences</taxon>
        <taxon>metagenomes</taxon>
        <taxon>ecological metagenomes</taxon>
    </lineage>
</organism>
<dbReference type="SUPFAM" id="SSF53633">
    <property type="entry name" value="Carbamate kinase-like"/>
    <property type="match status" value="1"/>
</dbReference>
<accession>D9PEY5</accession>
<evidence type="ECO:0000256" key="4">
    <source>
        <dbReference type="ARBA" id="ARBA00022741"/>
    </source>
</evidence>
<keyword evidence="5 9" id="KW-0418">Kinase</keyword>
<evidence type="ECO:0000256" key="1">
    <source>
        <dbReference type="ARBA" id="ARBA00022571"/>
    </source>
</evidence>
<dbReference type="GO" id="GO:0006526">
    <property type="term" value="P:L-arginine biosynthetic process"/>
    <property type="evidence" value="ECO:0007669"/>
    <property type="project" value="UniProtKB-KW"/>
</dbReference>
<keyword evidence="1" id="KW-0055">Arginine biosynthesis</keyword>
<keyword evidence="4" id="KW-0547">Nucleotide-binding</keyword>
<comment type="pathway">
    <text evidence="7">Amino-acid biosynthesis.</text>
</comment>
<dbReference type="NCBIfam" id="TIGR00761">
    <property type="entry name" value="argB"/>
    <property type="match status" value="1"/>
</dbReference>
<dbReference type="EMBL" id="ADZX01000004">
    <property type="protein sequence ID" value="EFK97879.1"/>
    <property type="molecule type" value="Genomic_DNA"/>
</dbReference>
<proteinExistence type="inferred from homology"/>
<dbReference type="CDD" id="cd04238">
    <property type="entry name" value="AAK_NAGK-like"/>
    <property type="match status" value="1"/>
</dbReference>
<dbReference type="PANTHER" id="PTHR23342">
    <property type="entry name" value="N-ACETYLGLUTAMATE SYNTHASE"/>
    <property type="match status" value="1"/>
</dbReference>
<evidence type="ECO:0000256" key="6">
    <source>
        <dbReference type="ARBA" id="ARBA00022840"/>
    </source>
</evidence>
<dbReference type="InterPro" id="IPR037528">
    <property type="entry name" value="ArgB"/>
</dbReference>
<name>D9PEY5_9ZZZZ</name>
<keyword evidence="6" id="KW-0067">ATP-binding</keyword>
<dbReference type="EC" id="2.7.2.8" evidence="9"/>
<comment type="caution">
    <text evidence="9">The sequence shown here is derived from an EMBL/GenBank/DDBJ whole genome shotgun (WGS) entry which is preliminary data.</text>
</comment>
<dbReference type="PANTHER" id="PTHR23342:SF0">
    <property type="entry name" value="N-ACETYLGLUTAMATE SYNTHASE, MITOCHONDRIAL"/>
    <property type="match status" value="1"/>
</dbReference>